<dbReference type="AlphaFoldDB" id="A0AAT9H010"/>
<accession>A0AAT9H010</accession>
<proteinExistence type="predicted"/>
<dbReference type="EMBL" id="AP031573">
    <property type="protein sequence ID" value="BFM42785.1"/>
    <property type="molecule type" value="Genomic_DNA"/>
</dbReference>
<organism evidence="1">
    <name type="scientific">Flavobacterium sp. CFS9</name>
    <dbReference type="NCBI Taxonomy" id="3143118"/>
    <lineage>
        <taxon>Bacteria</taxon>
        <taxon>Pseudomonadati</taxon>
        <taxon>Bacteroidota</taxon>
        <taxon>Flavobacteriia</taxon>
        <taxon>Flavobacteriales</taxon>
        <taxon>Flavobacteriaceae</taxon>
        <taxon>Flavobacterium</taxon>
    </lineage>
</organism>
<protein>
    <submittedName>
        <fullName evidence="1">Uncharacterized protein</fullName>
    </submittedName>
</protein>
<sequence>MLEVNSPLFKLITILFRQMNLSIGRYSSEEDFYIFFMDKHIYYKYAIIELEKVLYESPAYSSFSEMIEKIFFRRHLGNLYILLVYKILKEFDEMLDSKNFNDMLMKKRTNISSGEIYWGLLRKKFSRKERKIIDETEHFGQNDMFNHYKSIEENLSRLNVKIDVDS</sequence>
<reference evidence="1" key="1">
    <citation type="submission" date="2024-05" db="EMBL/GenBank/DDBJ databases">
        <title>Whole-Genome Sequence of CFS9, a Potential Fish Probiotic Isolated from the Body Surface of Silurus asotus.</title>
        <authorList>
            <person name="Kojima M."/>
            <person name="Tobioka K."/>
            <person name="Yokota K."/>
            <person name="Nakatani H."/>
            <person name="Hori K."/>
            <person name="Tamaru Y."/>
            <person name="Okazaki F."/>
        </authorList>
    </citation>
    <scope>NUCLEOTIDE SEQUENCE</scope>
    <source>
        <strain evidence="1">CFS9</strain>
    </source>
</reference>
<evidence type="ECO:0000313" key="1">
    <source>
        <dbReference type="EMBL" id="BFM42785.1"/>
    </source>
</evidence>
<name>A0AAT9H010_9FLAO</name>
<gene>
    <name evidence="1" type="ORF">CFS9_14260</name>
</gene>